<dbReference type="GO" id="GO:0016705">
    <property type="term" value="F:oxidoreductase activity, acting on paired donors, with incorporation or reduction of molecular oxygen"/>
    <property type="evidence" value="ECO:0007669"/>
    <property type="project" value="InterPro"/>
</dbReference>
<protein>
    <submittedName>
        <fullName evidence="8">O-methylsterigmatocystin oxidoreductase</fullName>
    </submittedName>
</protein>
<evidence type="ECO:0000256" key="2">
    <source>
        <dbReference type="ARBA" id="ARBA00010617"/>
    </source>
</evidence>
<dbReference type="InterPro" id="IPR001128">
    <property type="entry name" value="Cyt_P450"/>
</dbReference>
<dbReference type="GO" id="GO:0020037">
    <property type="term" value="F:heme binding"/>
    <property type="evidence" value="ECO:0007669"/>
    <property type="project" value="InterPro"/>
</dbReference>
<organism evidence="8 9">
    <name type="scientific">Mycena sanguinolenta</name>
    <dbReference type="NCBI Taxonomy" id="230812"/>
    <lineage>
        <taxon>Eukaryota</taxon>
        <taxon>Fungi</taxon>
        <taxon>Dikarya</taxon>
        <taxon>Basidiomycota</taxon>
        <taxon>Agaricomycotina</taxon>
        <taxon>Agaricomycetes</taxon>
        <taxon>Agaricomycetidae</taxon>
        <taxon>Agaricales</taxon>
        <taxon>Marasmiineae</taxon>
        <taxon>Mycenaceae</taxon>
        <taxon>Mycena</taxon>
    </lineage>
</organism>
<sequence>MAMAMNPEVMKKAQNEIDTIVGVGTTVIPNIWAMVHDESRYPDPDKFNPERFLNADGQLNADDHILAFGLVITIVSFFPDPNPHICRTSTRFGRRICIGRHAADATVWATIVSILSTFDIEKAKDEDGNIIEIEPAFSGDVVT</sequence>
<dbReference type="EMBL" id="JACAZH010000017">
    <property type="protein sequence ID" value="KAF7348398.1"/>
    <property type="molecule type" value="Genomic_DNA"/>
</dbReference>
<keyword evidence="7" id="KW-0503">Monooxygenase</keyword>
<comment type="cofactor">
    <cofactor evidence="1">
        <name>heme</name>
        <dbReference type="ChEBI" id="CHEBI:30413"/>
    </cofactor>
</comment>
<keyword evidence="5" id="KW-0560">Oxidoreductase</keyword>
<dbReference type="GO" id="GO:0004497">
    <property type="term" value="F:monooxygenase activity"/>
    <property type="evidence" value="ECO:0007669"/>
    <property type="project" value="UniProtKB-KW"/>
</dbReference>
<dbReference type="Gene3D" id="1.10.630.10">
    <property type="entry name" value="Cytochrome P450"/>
    <property type="match status" value="1"/>
</dbReference>
<keyword evidence="6" id="KW-0408">Iron</keyword>
<comment type="similarity">
    <text evidence="2">Belongs to the cytochrome P450 family.</text>
</comment>
<comment type="caution">
    <text evidence="8">The sequence shown here is derived from an EMBL/GenBank/DDBJ whole genome shotgun (WGS) entry which is preliminary data.</text>
</comment>
<name>A0A8H6XVN6_9AGAR</name>
<keyword evidence="3" id="KW-0349">Heme</keyword>
<keyword evidence="4" id="KW-0479">Metal-binding</keyword>
<evidence type="ECO:0000256" key="7">
    <source>
        <dbReference type="ARBA" id="ARBA00023033"/>
    </source>
</evidence>
<keyword evidence="9" id="KW-1185">Reference proteome</keyword>
<evidence type="ECO:0000256" key="5">
    <source>
        <dbReference type="ARBA" id="ARBA00023002"/>
    </source>
</evidence>
<evidence type="ECO:0000256" key="4">
    <source>
        <dbReference type="ARBA" id="ARBA00022723"/>
    </source>
</evidence>
<evidence type="ECO:0000313" key="8">
    <source>
        <dbReference type="EMBL" id="KAF7348398.1"/>
    </source>
</evidence>
<reference evidence="8" key="1">
    <citation type="submission" date="2020-05" db="EMBL/GenBank/DDBJ databases">
        <title>Mycena genomes resolve the evolution of fungal bioluminescence.</title>
        <authorList>
            <person name="Tsai I.J."/>
        </authorList>
    </citation>
    <scope>NUCLEOTIDE SEQUENCE</scope>
    <source>
        <strain evidence="8">160909Yilan</strain>
    </source>
</reference>
<dbReference type="OrthoDB" id="2789670at2759"/>
<dbReference type="InterPro" id="IPR050364">
    <property type="entry name" value="Cytochrome_P450_fung"/>
</dbReference>
<dbReference type="PANTHER" id="PTHR46300:SF5">
    <property type="entry name" value="CYTOCHROME P450"/>
    <property type="match status" value="1"/>
</dbReference>
<proteinExistence type="inferred from homology"/>
<dbReference type="GO" id="GO:0005506">
    <property type="term" value="F:iron ion binding"/>
    <property type="evidence" value="ECO:0007669"/>
    <property type="project" value="InterPro"/>
</dbReference>
<evidence type="ECO:0000256" key="1">
    <source>
        <dbReference type="ARBA" id="ARBA00001971"/>
    </source>
</evidence>
<dbReference type="PANTHER" id="PTHR46300">
    <property type="entry name" value="P450, PUTATIVE (EUROFUNG)-RELATED-RELATED"/>
    <property type="match status" value="1"/>
</dbReference>
<dbReference type="SUPFAM" id="SSF48264">
    <property type="entry name" value="Cytochrome P450"/>
    <property type="match status" value="1"/>
</dbReference>
<gene>
    <name evidence="8" type="ORF">MSAN_01793800</name>
</gene>
<dbReference type="Pfam" id="PF00067">
    <property type="entry name" value="p450"/>
    <property type="match status" value="1"/>
</dbReference>
<dbReference type="InterPro" id="IPR036396">
    <property type="entry name" value="Cyt_P450_sf"/>
</dbReference>
<accession>A0A8H6XVN6</accession>
<dbReference type="Proteomes" id="UP000623467">
    <property type="component" value="Unassembled WGS sequence"/>
</dbReference>
<evidence type="ECO:0000256" key="6">
    <source>
        <dbReference type="ARBA" id="ARBA00023004"/>
    </source>
</evidence>
<evidence type="ECO:0000256" key="3">
    <source>
        <dbReference type="ARBA" id="ARBA00022617"/>
    </source>
</evidence>
<dbReference type="AlphaFoldDB" id="A0A8H6XVN6"/>
<evidence type="ECO:0000313" key="9">
    <source>
        <dbReference type="Proteomes" id="UP000623467"/>
    </source>
</evidence>